<dbReference type="GeneID" id="98913957"/>
<feature type="transmembrane region" description="Helical" evidence="1">
    <location>
        <begin position="27"/>
        <end position="45"/>
    </location>
</feature>
<evidence type="ECO:0000313" key="3">
    <source>
        <dbReference type="Proteomes" id="UP000295515"/>
    </source>
</evidence>
<keyword evidence="1" id="KW-1133">Transmembrane helix</keyword>
<feature type="transmembrane region" description="Helical" evidence="1">
    <location>
        <begin position="57"/>
        <end position="77"/>
    </location>
</feature>
<evidence type="ECO:0000256" key="1">
    <source>
        <dbReference type="SAM" id="Phobius"/>
    </source>
</evidence>
<dbReference type="InterPro" id="IPR014204">
    <property type="entry name" value="Spore_V_AE"/>
</dbReference>
<dbReference type="PANTHER" id="PTHR38450">
    <property type="entry name" value="STAGE V SPORULATION PROTEIN AC-RELATED"/>
    <property type="match status" value="1"/>
</dbReference>
<name>A0A4R3Z6L2_9FIRM</name>
<dbReference type="EMBL" id="SMCQ01000001">
    <property type="protein sequence ID" value="TCW02828.1"/>
    <property type="molecule type" value="Genomic_DNA"/>
</dbReference>
<gene>
    <name evidence="2" type="ORF">EDD60_101132</name>
</gene>
<protein>
    <submittedName>
        <fullName evidence="2">Stage V sporulation protein AE</fullName>
    </submittedName>
</protein>
<dbReference type="AlphaFoldDB" id="A0A4R3Z6L2"/>
<evidence type="ECO:0000313" key="2">
    <source>
        <dbReference type="EMBL" id="TCW02828.1"/>
    </source>
</evidence>
<reference evidence="2 3" key="1">
    <citation type="submission" date="2019-03" db="EMBL/GenBank/DDBJ databases">
        <title>Genomic Encyclopedia of Type Strains, Phase IV (KMG-IV): sequencing the most valuable type-strain genomes for metagenomic binning, comparative biology and taxonomic classification.</title>
        <authorList>
            <person name="Goeker M."/>
        </authorList>
    </citation>
    <scope>NUCLEOTIDE SEQUENCE [LARGE SCALE GENOMIC DNA]</scope>
    <source>
        <strain evidence="2 3">DSM 29487</strain>
    </source>
</reference>
<dbReference type="PANTHER" id="PTHR38450:SF2">
    <property type="entry name" value="STAGE V SPORULATION PROTEIN AEB"/>
    <property type="match status" value="1"/>
</dbReference>
<dbReference type="NCBIfam" id="TIGR02839">
    <property type="entry name" value="spore_V_AE"/>
    <property type="match status" value="1"/>
</dbReference>
<keyword evidence="1" id="KW-0472">Membrane</keyword>
<dbReference type="Pfam" id="PF03862">
    <property type="entry name" value="SpoVAC_SpoVAEB"/>
    <property type="match status" value="1"/>
</dbReference>
<dbReference type="InterPro" id="IPR005562">
    <property type="entry name" value="SpoVA"/>
</dbReference>
<proteinExistence type="predicted"/>
<comment type="caution">
    <text evidence="2">The sequence shown here is derived from an EMBL/GenBank/DDBJ whole genome shotgun (WGS) entry which is preliminary data.</text>
</comment>
<dbReference type="Proteomes" id="UP000295515">
    <property type="component" value="Unassembled WGS sequence"/>
</dbReference>
<keyword evidence="3" id="KW-1185">Reference proteome</keyword>
<feature type="transmembrane region" description="Helical" evidence="1">
    <location>
        <begin position="83"/>
        <end position="112"/>
    </location>
</feature>
<dbReference type="RefSeq" id="WP_066447397.1">
    <property type="nucleotide sequence ID" value="NZ_CAUWFI010000002.1"/>
</dbReference>
<organism evidence="2 3">
    <name type="scientific">Longibaculum muris</name>
    <dbReference type="NCBI Taxonomy" id="1796628"/>
    <lineage>
        <taxon>Bacteria</taxon>
        <taxon>Bacillati</taxon>
        <taxon>Bacillota</taxon>
        <taxon>Erysipelotrichia</taxon>
        <taxon>Erysipelotrichales</taxon>
        <taxon>Coprobacillaceae</taxon>
        <taxon>Longibaculum</taxon>
    </lineage>
</organism>
<accession>A0A4R3Z6L2</accession>
<sequence>MNYIMSFLFSGLVCFLAQIIYDNSKLTPGHITSLFVVLGSFLDLFHIYDRLIEIFHAGALIPITSFGHSLMHGAMAATKQYGIFGVAIGMFDLTAAGITAAILFGFLVAIIFKPKS</sequence>
<keyword evidence="1" id="KW-0812">Transmembrane</keyword>